<protein>
    <submittedName>
        <fullName evidence="4">Putative ABC transport system ATP-binding protein</fullName>
    </submittedName>
</protein>
<evidence type="ECO:0000313" key="4">
    <source>
        <dbReference type="EMBL" id="SCP98266.1"/>
    </source>
</evidence>
<reference evidence="4 5" key="1">
    <citation type="submission" date="2016-09" db="EMBL/GenBank/DDBJ databases">
        <authorList>
            <person name="Capua I."/>
            <person name="De Benedictis P."/>
            <person name="Joannis T."/>
            <person name="Lombin L.H."/>
            <person name="Cattoli G."/>
        </authorList>
    </citation>
    <scope>NUCLEOTIDE SEQUENCE [LARGE SCALE GENOMIC DNA]</scope>
    <source>
        <strain evidence="4 5">GluBS11</strain>
    </source>
</reference>
<dbReference type="GO" id="GO:0005524">
    <property type="term" value="F:ATP binding"/>
    <property type="evidence" value="ECO:0007669"/>
    <property type="project" value="UniProtKB-KW"/>
</dbReference>
<name>A0A1D3TVU1_9FIRM</name>
<accession>A0A1D3TVU1</accession>
<dbReference type="InterPro" id="IPR003593">
    <property type="entry name" value="AAA+_ATPase"/>
</dbReference>
<keyword evidence="1" id="KW-0547">Nucleotide-binding</keyword>
<dbReference type="CDD" id="cd03228">
    <property type="entry name" value="ABCC_MRP_Like"/>
    <property type="match status" value="1"/>
</dbReference>
<dbReference type="GO" id="GO:0016887">
    <property type="term" value="F:ATP hydrolysis activity"/>
    <property type="evidence" value="ECO:0007669"/>
    <property type="project" value="InterPro"/>
</dbReference>
<dbReference type="PANTHER" id="PTHR43423">
    <property type="entry name" value="ABC TRANSPORTER I FAMILY MEMBER 17"/>
    <property type="match status" value="1"/>
</dbReference>
<keyword evidence="5" id="KW-1185">Reference proteome</keyword>
<dbReference type="AlphaFoldDB" id="A0A1D3TVU1"/>
<keyword evidence="2 4" id="KW-0067">ATP-binding</keyword>
<dbReference type="Proteomes" id="UP000199315">
    <property type="component" value="Unassembled WGS sequence"/>
</dbReference>
<dbReference type="SUPFAM" id="SSF52540">
    <property type="entry name" value="P-loop containing nucleoside triphosphate hydrolases"/>
    <property type="match status" value="1"/>
</dbReference>
<dbReference type="Gene3D" id="3.40.50.300">
    <property type="entry name" value="P-loop containing nucleotide triphosphate hydrolases"/>
    <property type="match status" value="1"/>
</dbReference>
<proteinExistence type="predicted"/>
<dbReference type="PROSITE" id="PS50893">
    <property type="entry name" value="ABC_TRANSPORTER_2"/>
    <property type="match status" value="1"/>
</dbReference>
<dbReference type="InterPro" id="IPR003439">
    <property type="entry name" value="ABC_transporter-like_ATP-bd"/>
</dbReference>
<organism evidence="4 5">
    <name type="scientific">Anaerobium acetethylicum</name>
    <dbReference type="NCBI Taxonomy" id="1619234"/>
    <lineage>
        <taxon>Bacteria</taxon>
        <taxon>Bacillati</taxon>
        <taxon>Bacillota</taxon>
        <taxon>Clostridia</taxon>
        <taxon>Lachnospirales</taxon>
        <taxon>Lachnospiraceae</taxon>
        <taxon>Anaerobium</taxon>
    </lineage>
</organism>
<dbReference type="EMBL" id="FMKA01000018">
    <property type="protein sequence ID" value="SCP98266.1"/>
    <property type="molecule type" value="Genomic_DNA"/>
</dbReference>
<gene>
    <name evidence="4" type="ORF">SAMN05421730_101852</name>
</gene>
<dbReference type="Pfam" id="PF00005">
    <property type="entry name" value="ABC_tran"/>
    <property type="match status" value="1"/>
</dbReference>
<evidence type="ECO:0000256" key="1">
    <source>
        <dbReference type="ARBA" id="ARBA00022741"/>
    </source>
</evidence>
<dbReference type="InterPro" id="IPR027417">
    <property type="entry name" value="P-loop_NTPase"/>
</dbReference>
<dbReference type="STRING" id="1619234.SAMN05421730_101852"/>
<dbReference type="SMART" id="SM00382">
    <property type="entry name" value="AAA"/>
    <property type="match status" value="1"/>
</dbReference>
<sequence length="242" mass="27242">MRGVQCGGNTAILKSKNMDYELLNCETADGNNRMALFSINQVNYKDIIKYQDTDIFQDQTTFLCGESGCGKSTLLKLLNGVVSAGSGTITYKGKPVEEYDPTKLRREVLLVGQSVYLFDGTIRENFQEYYAYRDLSLISDEKIREYLKLCAADFPLTEPCKNMSGGERQRIYIAICMSLMPKVLMMDEPTSALDEKNSWIVMENIKEFCTRKGITLIVVSHNTRLAEAFADRTITFCGGGCR</sequence>
<dbReference type="PANTHER" id="PTHR43423:SF1">
    <property type="entry name" value="ABC TRANSPORTER I FAMILY MEMBER 17"/>
    <property type="match status" value="1"/>
</dbReference>
<evidence type="ECO:0000259" key="3">
    <source>
        <dbReference type="PROSITE" id="PS50893"/>
    </source>
</evidence>
<evidence type="ECO:0000256" key="2">
    <source>
        <dbReference type="ARBA" id="ARBA00022840"/>
    </source>
</evidence>
<evidence type="ECO:0000313" key="5">
    <source>
        <dbReference type="Proteomes" id="UP000199315"/>
    </source>
</evidence>
<feature type="domain" description="ABC transporter" evidence="3">
    <location>
        <begin position="13"/>
        <end position="242"/>
    </location>
</feature>